<dbReference type="Pfam" id="PF22240">
    <property type="entry name" value="ISP_coupler"/>
    <property type="match status" value="1"/>
</dbReference>
<dbReference type="GO" id="GO:0032259">
    <property type="term" value="P:methylation"/>
    <property type="evidence" value="ECO:0007669"/>
    <property type="project" value="UniProtKB-KW"/>
</dbReference>
<gene>
    <name evidence="4" type="ORF">HUK38_14595</name>
</gene>
<evidence type="ECO:0000313" key="4">
    <source>
        <dbReference type="EMBL" id="MBB1127429.1"/>
    </source>
</evidence>
<keyword evidence="4" id="KW-0489">Methyltransferase</keyword>
<keyword evidence="5" id="KW-1185">Reference proteome</keyword>
<sequence length="371" mass="42266">EAFKDLLKNWARPLGLTFIAEYPLTTAFKTRISVDGALLHELRLPLGYWEAKDIDDDLDAEINKKFARGYPQDNLLFTDDRTAVLFQQGQEIGRCEMTDPPALERLLNQFFAFERQEIADFRAAVVQFKQDLPTVLVALRELIAQHAATHSAFQSAAQAFLIQAQAVINPDLTADDVREMLIQHILTEDIFAQIFDESDFHQHNNVARSLYALEAVFFTGALKKKTLRSLAPYYAAIKATAARLASHNEKQTFLKVIYENFYRVYNPKAADRLGVIYTPNEIVRFMIASADWLCQRHFGRYLIDKDVDILDPASGTGTFICELLEYFRGQPAKLAYKYHHELYANEVAILPYYVANLNIEATYAGITGEYA</sequence>
<protein>
    <submittedName>
        <fullName evidence="4">N-6 DNA methylase</fullName>
    </submittedName>
</protein>
<proteinExistence type="inferred from homology"/>
<comment type="caution">
    <text evidence="4">The sequence shown here is derived from an EMBL/GenBank/DDBJ whole genome shotgun (WGS) entry which is preliminary data.</text>
</comment>
<accession>A0A839HMN6</accession>
<dbReference type="Proteomes" id="UP000548632">
    <property type="component" value="Unassembled WGS sequence"/>
</dbReference>
<dbReference type="InterPro" id="IPR003356">
    <property type="entry name" value="DNA_methylase_A-5"/>
</dbReference>
<dbReference type="InterPro" id="IPR053980">
    <property type="entry name" value="ISP_coupler"/>
</dbReference>
<organism evidence="4 5">
    <name type="scientific">Thiospirillum jenense</name>
    <dbReference type="NCBI Taxonomy" id="1653858"/>
    <lineage>
        <taxon>Bacteria</taxon>
        <taxon>Pseudomonadati</taxon>
        <taxon>Pseudomonadota</taxon>
        <taxon>Gammaproteobacteria</taxon>
        <taxon>Chromatiales</taxon>
        <taxon>Chromatiaceae</taxon>
        <taxon>Thiospirillum</taxon>
    </lineage>
</organism>
<dbReference type="GO" id="GO:0003677">
    <property type="term" value="F:DNA binding"/>
    <property type="evidence" value="ECO:0007669"/>
    <property type="project" value="InterPro"/>
</dbReference>
<dbReference type="EMBL" id="JABVCQ010000081">
    <property type="protein sequence ID" value="MBB1127429.1"/>
    <property type="molecule type" value="Genomic_DNA"/>
</dbReference>
<evidence type="ECO:0000256" key="1">
    <source>
        <dbReference type="ARBA" id="ARBA00006594"/>
    </source>
</evidence>
<dbReference type="SUPFAM" id="SSF53335">
    <property type="entry name" value="S-adenosyl-L-methionine-dependent methyltransferases"/>
    <property type="match status" value="1"/>
</dbReference>
<feature type="non-terminal residue" evidence="4">
    <location>
        <position position="1"/>
    </location>
</feature>
<feature type="domain" description="DNA methylase adenine-specific" evidence="2">
    <location>
        <begin position="254"/>
        <end position="359"/>
    </location>
</feature>
<dbReference type="AlphaFoldDB" id="A0A839HMN6"/>
<comment type="similarity">
    <text evidence="1">Belongs to the N(4)/N(6)-methyltransferase family.</text>
</comment>
<keyword evidence="4" id="KW-0808">Transferase</keyword>
<feature type="non-terminal residue" evidence="4">
    <location>
        <position position="371"/>
    </location>
</feature>
<dbReference type="RefSeq" id="WP_182585044.1">
    <property type="nucleotide sequence ID" value="NZ_JABVCQ010000081.1"/>
</dbReference>
<feature type="domain" description="Type ISP restriction-modification enzyme coupler" evidence="3">
    <location>
        <begin position="138"/>
        <end position="246"/>
    </location>
</feature>
<evidence type="ECO:0000259" key="2">
    <source>
        <dbReference type="Pfam" id="PF02384"/>
    </source>
</evidence>
<dbReference type="Pfam" id="PF02384">
    <property type="entry name" value="N6_Mtase"/>
    <property type="match status" value="1"/>
</dbReference>
<name>A0A839HMN6_9GAMM</name>
<dbReference type="Gene3D" id="3.40.50.150">
    <property type="entry name" value="Vaccinia Virus protein VP39"/>
    <property type="match status" value="1"/>
</dbReference>
<dbReference type="InterPro" id="IPR029063">
    <property type="entry name" value="SAM-dependent_MTases_sf"/>
</dbReference>
<evidence type="ECO:0000313" key="5">
    <source>
        <dbReference type="Proteomes" id="UP000548632"/>
    </source>
</evidence>
<dbReference type="GO" id="GO:0008170">
    <property type="term" value="F:N-methyltransferase activity"/>
    <property type="evidence" value="ECO:0007669"/>
    <property type="project" value="InterPro"/>
</dbReference>
<reference evidence="4 5" key="1">
    <citation type="journal article" date="2020" name="Arch. Microbiol.">
        <title>The genome sequence of the giant phototrophic gammaproteobacterium Thiospirillum jenense gives insight into its physiological properties and phylogenetic relationships.</title>
        <authorList>
            <person name="Imhoff J.F."/>
            <person name="Meyer T.E."/>
            <person name="Kyndt J.A."/>
        </authorList>
    </citation>
    <scope>NUCLEOTIDE SEQUENCE [LARGE SCALE GENOMIC DNA]</scope>
    <source>
        <strain evidence="4 5">DSM 216</strain>
    </source>
</reference>
<evidence type="ECO:0000259" key="3">
    <source>
        <dbReference type="Pfam" id="PF22240"/>
    </source>
</evidence>
<dbReference type="PRINTS" id="PR00507">
    <property type="entry name" value="N12N6MTFRASE"/>
</dbReference>